<dbReference type="OrthoDB" id="384974at2"/>
<proteinExistence type="inferred from homology"/>
<dbReference type="InterPro" id="IPR023393">
    <property type="entry name" value="START-like_dom_sf"/>
</dbReference>
<evidence type="ECO:0000259" key="2">
    <source>
        <dbReference type="Pfam" id="PF08327"/>
    </source>
</evidence>
<sequence>MGSKKVTIKTVVNKSVKKVWQFWTKPAHITNWNFASDEWHCPKAENDLKKGGKFSFTMASKDGKMSFDLGGTYDEVIEYEQISYTLEDGRKVDTFFTDDDNLTAIKTIFETENTNPVEMQKTGWQAILNNFKKYAESN</sequence>
<evidence type="ECO:0000313" key="4">
    <source>
        <dbReference type="Proteomes" id="UP000307140"/>
    </source>
</evidence>
<comment type="caution">
    <text evidence="3">The sequence shown here is derived from an EMBL/GenBank/DDBJ whole genome shotgun (WGS) entry which is preliminary data.</text>
</comment>
<protein>
    <recommendedName>
        <fullName evidence="2">Activator of Hsp90 ATPase homologue 1/2-like C-terminal domain-containing protein</fullName>
    </recommendedName>
</protein>
<keyword evidence="4" id="KW-1185">Reference proteome</keyword>
<evidence type="ECO:0000313" key="3">
    <source>
        <dbReference type="EMBL" id="TMM29826.1"/>
    </source>
</evidence>
<evidence type="ECO:0000256" key="1">
    <source>
        <dbReference type="ARBA" id="ARBA00006817"/>
    </source>
</evidence>
<dbReference type="Proteomes" id="UP000307140">
    <property type="component" value="Unassembled WGS sequence"/>
</dbReference>
<reference evidence="3 4" key="1">
    <citation type="submission" date="2019-05" db="EMBL/GenBank/DDBJ databases">
        <title>Polaribacter aestuariivivens sp. nov., isolated from a tidal flat.</title>
        <authorList>
            <person name="Yoon J.-H."/>
        </authorList>
    </citation>
    <scope>NUCLEOTIDE SEQUENCE [LARGE SCALE GENOMIC DNA]</scope>
    <source>
        <strain evidence="3 4">DBTF-3</strain>
    </source>
</reference>
<organism evidence="3 4">
    <name type="scientific">Polaribacter aestuariivivens</name>
    <dbReference type="NCBI Taxonomy" id="2304626"/>
    <lineage>
        <taxon>Bacteria</taxon>
        <taxon>Pseudomonadati</taxon>
        <taxon>Bacteroidota</taxon>
        <taxon>Flavobacteriia</taxon>
        <taxon>Flavobacteriales</taxon>
        <taxon>Flavobacteriaceae</taxon>
    </lineage>
</organism>
<dbReference type="SUPFAM" id="SSF55961">
    <property type="entry name" value="Bet v1-like"/>
    <property type="match status" value="1"/>
</dbReference>
<dbReference type="Pfam" id="PF08327">
    <property type="entry name" value="AHSA1"/>
    <property type="match status" value="1"/>
</dbReference>
<accession>A0A5S3NAA9</accession>
<gene>
    <name evidence="3" type="ORF">FDT66_08105</name>
</gene>
<dbReference type="InterPro" id="IPR013538">
    <property type="entry name" value="ASHA1/2-like_C"/>
</dbReference>
<dbReference type="CDD" id="cd08897">
    <property type="entry name" value="SRPBCC_CalC_Aha1-like_4"/>
    <property type="match status" value="1"/>
</dbReference>
<dbReference type="RefSeq" id="WP_138535676.1">
    <property type="nucleotide sequence ID" value="NZ_VANR01000004.1"/>
</dbReference>
<feature type="domain" description="Activator of Hsp90 ATPase homologue 1/2-like C-terminal" evidence="2">
    <location>
        <begin position="15"/>
        <end position="136"/>
    </location>
</feature>
<dbReference type="AlphaFoldDB" id="A0A5S3NAA9"/>
<comment type="similarity">
    <text evidence="1">Belongs to the AHA1 family.</text>
</comment>
<dbReference type="EMBL" id="VANR01000004">
    <property type="protein sequence ID" value="TMM29826.1"/>
    <property type="molecule type" value="Genomic_DNA"/>
</dbReference>
<dbReference type="Gene3D" id="3.30.530.20">
    <property type="match status" value="1"/>
</dbReference>
<name>A0A5S3NAA9_9FLAO</name>